<dbReference type="Proteomes" id="UP000235388">
    <property type="component" value="Unassembled WGS sequence"/>
</dbReference>
<keyword evidence="2" id="KW-1185">Reference proteome</keyword>
<accession>A0A2N5SZN7</accession>
<dbReference type="EMBL" id="PGCJ01000826">
    <property type="protein sequence ID" value="PLW18701.1"/>
    <property type="molecule type" value="Genomic_DNA"/>
</dbReference>
<sequence length="201" mass="22733">MSSDQHEDIILQPPLVSLPPDMQGVRLAADYTLWVHKEASEAKNPNEEAESANFVKLKQVDTIELHLNVLSLWTELKRAVFQALVASREDIRLGPVLYKLETKDALQWKACTFVLDFSITTYTLPAQFHKFSNIFNTSKTQVSATIGLTVDYCSTKLLPPLNYHMLTSYTPYGVSRFDQAAPSPKIPHADILHTLRCLKPY</sequence>
<proteinExistence type="predicted"/>
<comment type="caution">
    <text evidence="1">The sequence shown here is derived from an EMBL/GenBank/DDBJ whole genome shotgun (WGS) entry which is preliminary data.</text>
</comment>
<evidence type="ECO:0000313" key="2">
    <source>
        <dbReference type="Proteomes" id="UP000235388"/>
    </source>
</evidence>
<evidence type="ECO:0000313" key="1">
    <source>
        <dbReference type="EMBL" id="PLW18701.1"/>
    </source>
</evidence>
<dbReference type="AlphaFoldDB" id="A0A2N5SZN7"/>
<gene>
    <name evidence="1" type="ORF">PCANC_12560</name>
</gene>
<reference evidence="1 2" key="1">
    <citation type="submission" date="2017-11" db="EMBL/GenBank/DDBJ databases">
        <title>De novo assembly and phasing of dikaryotic genomes from two isolates of Puccinia coronata f. sp. avenae, the causal agent of oat crown rust.</title>
        <authorList>
            <person name="Miller M.E."/>
            <person name="Zhang Y."/>
            <person name="Omidvar V."/>
            <person name="Sperschneider J."/>
            <person name="Schwessinger B."/>
            <person name="Raley C."/>
            <person name="Palmer J.M."/>
            <person name="Garnica D."/>
            <person name="Upadhyaya N."/>
            <person name="Rathjen J."/>
            <person name="Taylor J.M."/>
            <person name="Park R.F."/>
            <person name="Dodds P.N."/>
            <person name="Hirsch C.D."/>
            <person name="Kianian S.F."/>
            <person name="Figueroa M."/>
        </authorList>
    </citation>
    <scope>NUCLEOTIDE SEQUENCE [LARGE SCALE GENOMIC DNA]</scope>
    <source>
        <strain evidence="1">12NC29</strain>
    </source>
</reference>
<protein>
    <submittedName>
        <fullName evidence="1">Uncharacterized protein</fullName>
    </submittedName>
</protein>
<name>A0A2N5SZN7_9BASI</name>
<organism evidence="1 2">
    <name type="scientific">Puccinia coronata f. sp. avenae</name>
    <dbReference type="NCBI Taxonomy" id="200324"/>
    <lineage>
        <taxon>Eukaryota</taxon>
        <taxon>Fungi</taxon>
        <taxon>Dikarya</taxon>
        <taxon>Basidiomycota</taxon>
        <taxon>Pucciniomycotina</taxon>
        <taxon>Pucciniomycetes</taxon>
        <taxon>Pucciniales</taxon>
        <taxon>Pucciniaceae</taxon>
        <taxon>Puccinia</taxon>
    </lineage>
</organism>